<protein>
    <submittedName>
        <fullName evidence="1">Uncharacterized protein</fullName>
    </submittedName>
</protein>
<proteinExistence type="predicted"/>
<organism evidence="1 2">
    <name type="scientific">Nocardioides jejuensis</name>
    <dbReference type="NCBI Taxonomy" id="2502782"/>
    <lineage>
        <taxon>Bacteria</taxon>
        <taxon>Bacillati</taxon>
        <taxon>Actinomycetota</taxon>
        <taxon>Actinomycetes</taxon>
        <taxon>Propionibacteriales</taxon>
        <taxon>Nocardioidaceae</taxon>
        <taxon>Nocardioides</taxon>
    </lineage>
</organism>
<keyword evidence="2" id="KW-1185">Reference proteome</keyword>
<evidence type="ECO:0000313" key="1">
    <source>
        <dbReference type="EMBL" id="TCJ28350.1"/>
    </source>
</evidence>
<evidence type="ECO:0000313" key="2">
    <source>
        <dbReference type="Proteomes" id="UP000295453"/>
    </source>
</evidence>
<comment type="caution">
    <text evidence="1">The sequence shown here is derived from an EMBL/GenBank/DDBJ whole genome shotgun (WGS) entry which is preliminary data.</text>
</comment>
<accession>A0A4R1CBR0</accession>
<name>A0A4R1CBR0_9ACTN</name>
<dbReference type="Proteomes" id="UP000295453">
    <property type="component" value="Unassembled WGS sequence"/>
</dbReference>
<reference evidence="1 2" key="1">
    <citation type="submission" date="2019-03" db="EMBL/GenBank/DDBJ databases">
        <authorList>
            <person name="Kim M.K.M."/>
        </authorList>
    </citation>
    <scope>NUCLEOTIDE SEQUENCE [LARGE SCALE GENOMIC DNA]</scope>
    <source>
        <strain evidence="1 2">18JY15-6</strain>
    </source>
</reference>
<dbReference type="EMBL" id="SJZJ01000011">
    <property type="protein sequence ID" value="TCJ28350.1"/>
    <property type="molecule type" value="Genomic_DNA"/>
</dbReference>
<gene>
    <name evidence="1" type="ORF">EPD65_08420</name>
</gene>
<dbReference type="RefSeq" id="WP_131583086.1">
    <property type="nucleotide sequence ID" value="NZ_SJZJ01000011.1"/>
</dbReference>
<sequence>MLIRSIDLILRQAHELLLPEPPVVVAPEGVADLTAYRLRKPLTRPVDAEAATVLDLEALRARRTASRLAAAQRAGHPSTGRRPG</sequence>
<dbReference type="AlphaFoldDB" id="A0A4R1CBR0"/>